<keyword evidence="3" id="KW-1185">Reference proteome</keyword>
<dbReference type="Proteomes" id="UP000037035">
    <property type="component" value="Unassembled WGS sequence"/>
</dbReference>
<feature type="region of interest" description="Disordered" evidence="1">
    <location>
        <begin position="90"/>
        <end position="109"/>
    </location>
</feature>
<name>A0A0L6UJC1_9BASI</name>
<protein>
    <submittedName>
        <fullName evidence="2">Uncharacterized protein</fullName>
    </submittedName>
</protein>
<dbReference type="VEuPathDB" id="FungiDB:VP01_5510g1"/>
<reference evidence="2 3" key="1">
    <citation type="submission" date="2015-08" db="EMBL/GenBank/DDBJ databases">
        <title>Next Generation Sequencing and Analysis of the Genome of Puccinia sorghi L Schw, the Causal Agent of Maize Common Rust.</title>
        <authorList>
            <person name="Rochi L."/>
            <person name="Burguener G."/>
            <person name="Darino M."/>
            <person name="Turjanski A."/>
            <person name="Kreff E."/>
            <person name="Dieguez M.J."/>
            <person name="Sacco F."/>
        </authorList>
    </citation>
    <scope>NUCLEOTIDE SEQUENCE [LARGE SCALE GENOMIC DNA]</scope>
    <source>
        <strain evidence="2 3">RO10H11247</strain>
    </source>
</reference>
<dbReference type="AlphaFoldDB" id="A0A0L6UJC1"/>
<proteinExistence type="predicted"/>
<sequence>MTLGSVGSVLRNGNFTQFYFRACKYAQEGDCHAANPTYWMGFAKRVPPPASGLIDIAFLERAADQATQNNTANNPISPLALPSTNSVAQDYSKGAMSEEDDRRSSKQSRQLNAVFPSQWCLCCCKGRRVAIKEANTRNCFLQTDQARLIFQRNKSVMKELSAAFAGGEVSFAEQTESV</sequence>
<dbReference type="EMBL" id="LAVV01010732">
    <property type="protein sequence ID" value="KNZ48651.1"/>
    <property type="molecule type" value="Genomic_DNA"/>
</dbReference>
<gene>
    <name evidence="2" type="ORF">VP01_5510g1</name>
</gene>
<evidence type="ECO:0000313" key="2">
    <source>
        <dbReference type="EMBL" id="KNZ48651.1"/>
    </source>
</evidence>
<organism evidence="2 3">
    <name type="scientific">Puccinia sorghi</name>
    <dbReference type="NCBI Taxonomy" id="27349"/>
    <lineage>
        <taxon>Eukaryota</taxon>
        <taxon>Fungi</taxon>
        <taxon>Dikarya</taxon>
        <taxon>Basidiomycota</taxon>
        <taxon>Pucciniomycotina</taxon>
        <taxon>Pucciniomycetes</taxon>
        <taxon>Pucciniales</taxon>
        <taxon>Pucciniaceae</taxon>
        <taxon>Puccinia</taxon>
    </lineage>
</organism>
<evidence type="ECO:0000256" key="1">
    <source>
        <dbReference type="SAM" id="MobiDB-lite"/>
    </source>
</evidence>
<comment type="caution">
    <text evidence="2">The sequence shown here is derived from an EMBL/GenBank/DDBJ whole genome shotgun (WGS) entry which is preliminary data.</text>
</comment>
<evidence type="ECO:0000313" key="3">
    <source>
        <dbReference type="Proteomes" id="UP000037035"/>
    </source>
</evidence>
<accession>A0A0L6UJC1</accession>